<sequence length="70" mass="7886">KNSKFQCTAPPVTDEASTCLGMPSSMRPLLPVRYVVWNKCRCEGTGFTVQFTSCFQKYTVLPCMSRLSTR</sequence>
<name>A0A7I4Z543_HAECO</name>
<keyword evidence="1" id="KW-1185">Reference proteome</keyword>
<protein>
    <submittedName>
        <fullName evidence="2">Secreted protein</fullName>
    </submittedName>
</protein>
<dbReference type="AlphaFoldDB" id="A0A7I4Z543"/>
<dbReference type="WBParaSite" id="HCON_00190535-00001">
    <property type="protein sequence ID" value="HCON_00190535-00001"/>
    <property type="gene ID" value="HCON_00190535"/>
</dbReference>
<evidence type="ECO:0000313" key="2">
    <source>
        <dbReference type="WBParaSite" id="HCON_00190535-00001"/>
    </source>
</evidence>
<proteinExistence type="predicted"/>
<dbReference type="Proteomes" id="UP000025227">
    <property type="component" value="Unplaced"/>
</dbReference>
<reference evidence="2" key="1">
    <citation type="submission" date="2020-12" db="UniProtKB">
        <authorList>
            <consortium name="WormBaseParasite"/>
        </authorList>
    </citation>
    <scope>IDENTIFICATION</scope>
    <source>
        <strain evidence="2">MHco3</strain>
    </source>
</reference>
<organism evidence="1 2">
    <name type="scientific">Haemonchus contortus</name>
    <name type="common">Barber pole worm</name>
    <dbReference type="NCBI Taxonomy" id="6289"/>
    <lineage>
        <taxon>Eukaryota</taxon>
        <taxon>Metazoa</taxon>
        <taxon>Ecdysozoa</taxon>
        <taxon>Nematoda</taxon>
        <taxon>Chromadorea</taxon>
        <taxon>Rhabditida</taxon>
        <taxon>Rhabditina</taxon>
        <taxon>Rhabditomorpha</taxon>
        <taxon>Strongyloidea</taxon>
        <taxon>Trichostrongylidae</taxon>
        <taxon>Haemonchus</taxon>
    </lineage>
</organism>
<accession>A0A7I4Z543</accession>
<evidence type="ECO:0000313" key="1">
    <source>
        <dbReference type="Proteomes" id="UP000025227"/>
    </source>
</evidence>